<evidence type="ECO:0000313" key="2">
    <source>
        <dbReference type="Proteomes" id="UP000087171"/>
    </source>
</evidence>
<proteinExistence type="predicted"/>
<sequence length="145" mass="16163">MNMKPHNKLYLLQFLLLFNFILGSSIHQHNHTNYFGNISTQPPFLASNSSISENLNCSHYSCVHRRNSSNDGIRISVNIPNHVPDICKGCEKPNGKCGAGLKCLCHPKECKDKVISKVGSIKSTCSEFFSLLSFFGTMAFLIMHA</sequence>
<dbReference type="RefSeq" id="XP_004506142.1">
    <property type="nucleotide sequence ID" value="XM_004506085.3"/>
</dbReference>
<dbReference type="Proteomes" id="UP000087171">
    <property type="component" value="Chromosome Ca6"/>
</dbReference>
<gene>
    <name evidence="3" type="primary">LOC101506551</name>
</gene>
<dbReference type="AlphaFoldDB" id="A0A1S2YKG2"/>
<keyword evidence="2" id="KW-1185">Reference proteome</keyword>
<protein>
    <submittedName>
        <fullName evidence="3">Uncharacterized protein LOC101506551</fullName>
    </submittedName>
</protein>
<reference evidence="3" key="2">
    <citation type="submission" date="2025-08" db="UniProtKB">
        <authorList>
            <consortium name="RefSeq"/>
        </authorList>
    </citation>
    <scope>IDENTIFICATION</scope>
    <source>
        <tissue evidence="3">Etiolated seedlings</tissue>
    </source>
</reference>
<reference evidence="2" key="1">
    <citation type="journal article" date="2013" name="Nat. Biotechnol.">
        <title>Draft genome sequence of chickpea (Cicer arietinum) provides a resource for trait improvement.</title>
        <authorList>
            <person name="Varshney R.K."/>
            <person name="Song C."/>
            <person name="Saxena R.K."/>
            <person name="Azam S."/>
            <person name="Yu S."/>
            <person name="Sharpe A.G."/>
            <person name="Cannon S."/>
            <person name="Baek J."/>
            <person name="Rosen B.D."/>
            <person name="Tar'an B."/>
            <person name="Millan T."/>
            <person name="Zhang X."/>
            <person name="Ramsay L.D."/>
            <person name="Iwata A."/>
            <person name="Wang Y."/>
            <person name="Nelson W."/>
            <person name="Farmer A.D."/>
            <person name="Gaur P.M."/>
            <person name="Soderlund C."/>
            <person name="Penmetsa R.V."/>
            <person name="Xu C."/>
            <person name="Bharti A.K."/>
            <person name="He W."/>
            <person name="Winter P."/>
            <person name="Zhao S."/>
            <person name="Hane J.K."/>
            <person name="Carrasquilla-Garcia N."/>
            <person name="Condie J.A."/>
            <person name="Upadhyaya H.D."/>
            <person name="Luo M.C."/>
            <person name="Thudi M."/>
            <person name="Gowda C.L."/>
            <person name="Singh N.P."/>
            <person name="Lichtenzveig J."/>
            <person name="Gali K.K."/>
            <person name="Rubio J."/>
            <person name="Nadarajan N."/>
            <person name="Dolezel J."/>
            <person name="Bansal K.C."/>
            <person name="Xu X."/>
            <person name="Edwards D."/>
            <person name="Zhang G."/>
            <person name="Kahl G."/>
            <person name="Gil J."/>
            <person name="Singh K.B."/>
            <person name="Datta S.K."/>
            <person name="Jackson S.A."/>
            <person name="Wang J."/>
            <person name="Cook D.R."/>
        </authorList>
    </citation>
    <scope>NUCLEOTIDE SEQUENCE [LARGE SCALE GENOMIC DNA]</scope>
    <source>
        <strain evidence="2">cv. CDC Frontier</strain>
    </source>
</reference>
<name>A0A1S2YKG2_CICAR</name>
<dbReference type="OrthoDB" id="1870516at2759"/>
<keyword evidence="1" id="KW-0732">Signal</keyword>
<feature type="signal peptide" evidence="1">
    <location>
        <begin position="1"/>
        <end position="23"/>
    </location>
</feature>
<dbReference type="PaxDb" id="3827-XP_004506142.1"/>
<evidence type="ECO:0000256" key="1">
    <source>
        <dbReference type="SAM" id="SignalP"/>
    </source>
</evidence>
<organism evidence="2 3">
    <name type="scientific">Cicer arietinum</name>
    <name type="common">Chickpea</name>
    <name type="synonym">Garbanzo</name>
    <dbReference type="NCBI Taxonomy" id="3827"/>
    <lineage>
        <taxon>Eukaryota</taxon>
        <taxon>Viridiplantae</taxon>
        <taxon>Streptophyta</taxon>
        <taxon>Embryophyta</taxon>
        <taxon>Tracheophyta</taxon>
        <taxon>Spermatophyta</taxon>
        <taxon>Magnoliopsida</taxon>
        <taxon>eudicotyledons</taxon>
        <taxon>Gunneridae</taxon>
        <taxon>Pentapetalae</taxon>
        <taxon>rosids</taxon>
        <taxon>fabids</taxon>
        <taxon>Fabales</taxon>
        <taxon>Fabaceae</taxon>
        <taxon>Papilionoideae</taxon>
        <taxon>50 kb inversion clade</taxon>
        <taxon>NPAAA clade</taxon>
        <taxon>Hologalegina</taxon>
        <taxon>IRL clade</taxon>
        <taxon>Cicereae</taxon>
        <taxon>Cicer</taxon>
    </lineage>
</organism>
<dbReference type="eggNOG" id="ENOG502RYHF">
    <property type="taxonomic scope" value="Eukaryota"/>
</dbReference>
<evidence type="ECO:0000313" key="3">
    <source>
        <dbReference type="RefSeq" id="XP_004506142.1"/>
    </source>
</evidence>
<accession>A0A1S2YKG2</accession>
<feature type="chain" id="PRO_5010291570" evidence="1">
    <location>
        <begin position="24"/>
        <end position="145"/>
    </location>
</feature>